<feature type="region of interest" description="Disordered" evidence="1">
    <location>
        <begin position="342"/>
        <end position="364"/>
    </location>
</feature>
<evidence type="ECO:0000313" key="3">
    <source>
        <dbReference type="EMBL" id="KAK3374521.1"/>
    </source>
</evidence>
<dbReference type="PANTHER" id="PTHR24148">
    <property type="entry name" value="ANKYRIN REPEAT DOMAIN-CONTAINING PROTEIN 39 HOMOLOG-RELATED"/>
    <property type="match status" value="1"/>
</dbReference>
<name>A0AAE0KEH4_9PEZI</name>
<dbReference type="PANTHER" id="PTHR24148:SF73">
    <property type="entry name" value="HET DOMAIN PROTEIN (AFU_ORTHOLOGUE AFUA_8G01020)"/>
    <property type="match status" value="1"/>
</dbReference>
<organism evidence="3 4">
    <name type="scientific">Lasiosphaeria ovina</name>
    <dbReference type="NCBI Taxonomy" id="92902"/>
    <lineage>
        <taxon>Eukaryota</taxon>
        <taxon>Fungi</taxon>
        <taxon>Dikarya</taxon>
        <taxon>Ascomycota</taxon>
        <taxon>Pezizomycotina</taxon>
        <taxon>Sordariomycetes</taxon>
        <taxon>Sordariomycetidae</taxon>
        <taxon>Sordariales</taxon>
        <taxon>Lasiosphaeriaceae</taxon>
        <taxon>Lasiosphaeria</taxon>
    </lineage>
</organism>
<proteinExistence type="predicted"/>
<gene>
    <name evidence="3" type="ORF">B0T24DRAFT_626786</name>
</gene>
<reference evidence="3" key="1">
    <citation type="journal article" date="2023" name="Mol. Phylogenet. Evol.">
        <title>Genome-scale phylogeny and comparative genomics of the fungal order Sordariales.</title>
        <authorList>
            <person name="Hensen N."/>
            <person name="Bonometti L."/>
            <person name="Westerberg I."/>
            <person name="Brannstrom I.O."/>
            <person name="Guillou S."/>
            <person name="Cros-Aarteil S."/>
            <person name="Calhoun S."/>
            <person name="Haridas S."/>
            <person name="Kuo A."/>
            <person name="Mondo S."/>
            <person name="Pangilinan J."/>
            <person name="Riley R."/>
            <person name="LaButti K."/>
            <person name="Andreopoulos B."/>
            <person name="Lipzen A."/>
            <person name="Chen C."/>
            <person name="Yan M."/>
            <person name="Daum C."/>
            <person name="Ng V."/>
            <person name="Clum A."/>
            <person name="Steindorff A."/>
            <person name="Ohm R.A."/>
            <person name="Martin F."/>
            <person name="Silar P."/>
            <person name="Natvig D.O."/>
            <person name="Lalanne C."/>
            <person name="Gautier V."/>
            <person name="Ament-Velasquez S.L."/>
            <person name="Kruys A."/>
            <person name="Hutchinson M.I."/>
            <person name="Powell A.J."/>
            <person name="Barry K."/>
            <person name="Miller A.N."/>
            <person name="Grigoriev I.V."/>
            <person name="Debuchy R."/>
            <person name="Gladieux P."/>
            <person name="Hiltunen Thoren M."/>
            <person name="Johannesson H."/>
        </authorList>
    </citation>
    <scope>NUCLEOTIDE SEQUENCE</scope>
    <source>
        <strain evidence="3">CBS 958.72</strain>
    </source>
</reference>
<comment type="caution">
    <text evidence="3">The sequence shown here is derived from an EMBL/GenBank/DDBJ whole genome shotgun (WGS) entry which is preliminary data.</text>
</comment>
<dbReference type="Proteomes" id="UP001287356">
    <property type="component" value="Unassembled WGS sequence"/>
</dbReference>
<accession>A0AAE0KEH4</accession>
<feature type="domain" description="Heterokaryon incompatibility" evidence="2">
    <location>
        <begin position="70"/>
        <end position="205"/>
    </location>
</feature>
<dbReference type="Pfam" id="PF06985">
    <property type="entry name" value="HET"/>
    <property type="match status" value="1"/>
</dbReference>
<sequence length="636" mass="70977">MVRVANTAWRVFGRFADNTKILSVNAAVYSPLASENSEFRLLHLHPGPPDSTVNASLTTHPLLDGSAPVYDALSYVWGEPRFTSVIHINGSAFFVTKHLAKCLNALRLPDQERLIWIDAICINQNDIPERQQQVALMGHIYKNADKVRVWIDSDVDLSSPAVQGLVNFPYENTTVGDLGNDPEFWLPLKGFFTDPYWNRLWVQQELFFARTHVFVVPNLEIDGRRVDSFLALLMDIANRDLQYKSGWAKLHLDFDVFSQVKMLGFLRTRPRVPLIQNLVTGLILEVTNPRDRVYGMLSLANDGDDLLRNGLTIDYKKAVGAVYMDTALAHIKTSGNLDFLQHASRPPASDSLPSTATDPDRPSWVPNWDTMTGRYITSHPATRADCRIPILRNQKLPPPPGVLKVHGLRVAAIAQVYHESSSWRVDHLGTTVKSLDDFCQKALETIETESTTKDELFRLVIRGLIAARARELLPKFLESEAEVLKALHDIADGSSEFAALGPDFCRGRFDPGDVMDPVLKHVANRIADASRLDGMAFTTAGQFVTTIKDSVAVGDHVWILLGSELPMVLRRTSQSHAPEDVMEEWEVACPCFNPELKRGGPLAAICGEDSNVVGVQGMPKDKHILVYRAMSEIWLC</sequence>
<evidence type="ECO:0000313" key="4">
    <source>
        <dbReference type="Proteomes" id="UP001287356"/>
    </source>
</evidence>
<evidence type="ECO:0000259" key="2">
    <source>
        <dbReference type="Pfam" id="PF06985"/>
    </source>
</evidence>
<keyword evidence="4" id="KW-1185">Reference proteome</keyword>
<dbReference type="EMBL" id="JAULSN010000004">
    <property type="protein sequence ID" value="KAK3374521.1"/>
    <property type="molecule type" value="Genomic_DNA"/>
</dbReference>
<reference evidence="3" key="2">
    <citation type="submission" date="2023-06" db="EMBL/GenBank/DDBJ databases">
        <authorList>
            <consortium name="Lawrence Berkeley National Laboratory"/>
            <person name="Haridas S."/>
            <person name="Hensen N."/>
            <person name="Bonometti L."/>
            <person name="Westerberg I."/>
            <person name="Brannstrom I.O."/>
            <person name="Guillou S."/>
            <person name="Cros-Aarteil S."/>
            <person name="Calhoun S."/>
            <person name="Kuo A."/>
            <person name="Mondo S."/>
            <person name="Pangilinan J."/>
            <person name="Riley R."/>
            <person name="Labutti K."/>
            <person name="Andreopoulos B."/>
            <person name="Lipzen A."/>
            <person name="Chen C."/>
            <person name="Yanf M."/>
            <person name="Daum C."/>
            <person name="Ng V."/>
            <person name="Clum A."/>
            <person name="Steindorff A."/>
            <person name="Ohm R."/>
            <person name="Martin F."/>
            <person name="Silar P."/>
            <person name="Natvig D."/>
            <person name="Lalanne C."/>
            <person name="Gautier V."/>
            <person name="Ament-Velasquez S.L."/>
            <person name="Kruys A."/>
            <person name="Hutchinson M.I."/>
            <person name="Powell A.J."/>
            <person name="Barry K."/>
            <person name="Miller A.N."/>
            <person name="Grigoriev I.V."/>
            <person name="Debuchy R."/>
            <person name="Gladieux P."/>
            <person name="Thoren M.H."/>
            <person name="Johannesson H."/>
        </authorList>
    </citation>
    <scope>NUCLEOTIDE SEQUENCE</scope>
    <source>
        <strain evidence="3">CBS 958.72</strain>
    </source>
</reference>
<dbReference type="InterPro" id="IPR052895">
    <property type="entry name" value="HetReg/Transcr_Mod"/>
</dbReference>
<dbReference type="AlphaFoldDB" id="A0AAE0KEH4"/>
<evidence type="ECO:0000256" key="1">
    <source>
        <dbReference type="SAM" id="MobiDB-lite"/>
    </source>
</evidence>
<protein>
    <submittedName>
        <fullName evidence="3">Heterokaryon incompatibility protein-domain-containing protein</fullName>
    </submittedName>
</protein>
<dbReference type="InterPro" id="IPR010730">
    <property type="entry name" value="HET"/>
</dbReference>